<comment type="caution">
    <text evidence="4">The sequence shown here is derived from an EMBL/GenBank/DDBJ whole genome shotgun (WGS) entry which is preliminary data.</text>
</comment>
<dbReference type="RefSeq" id="WP_153234509.1">
    <property type="nucleotide sequence ID" value="NZ_WINI01000004.1"/>
</dbReference>
<dbReference type="Proteomes" id="UP000451565">
    <property type="component" value="Unassembled WGS sequence"/>
</dbReference>
<keyword evidence="5" id="KW-1185">Reference proteome</keyword>
<evidence type="ECO:0000256" key="2">
    <source>
        <dbReference type="ARBA" id="ARBA00023315"/>
    </source>
</evidence>
<dbReference type="PROSITE" id="PS51186">
    <property type="entry name" value="GNAT"/>
    <property type="match status" value="1"/>
</dbReference>
<accession>A0A843YUH8</accession>
<dbReference type="OrthoDB" id="9789605at2"/>
<evidence type="ECO:0000259" key="3">
    <source>
        <dbReference type="PROSITE" id="PS51186"/>
    </source>
</evidence>
<dbReference type="Gene3D" id="3.40.630.30">
    <property type="match status" value="1"/>
</dbReference>
<reference evidence="4 5" key="1">
    <citation type="submission" date="2019-10" db="EMBL/GenBank/DDBJ databases">
        <title>Glaciimonas soli sp. nov., a psychrophilic bacterium isolated from the forest soil of a high elevation mountain in Taiwan.</title>
        <authorList>
            <person name="Wang L.-T."/>
            <person name="Shieh W.Y."/>
        </authorList>
    </citation>
    <scope>NUCLEOTIDE SEQUENCE [LARGE SCALE GENOMIC DNA]</scope>
    <source>
        <strain evidence="4 5">GS1</strain>
    </source>
</reference>
<dbReference type="InterPro" id="IPR016181">
    <property type="entry name" value="Acyl_CoA_acyltransferase"/>
</dbReference>
<dbReference type="PANTHER" id="PTHR43877">
    <property type="entry name" value="AMINOALKYLPHOSPHONATE N-ACETYLTRANSFERASE-RELATED-RELATED"/>
    <property type="match status" value="1"/>
</dbReference>
<dbReference type="PIRSF" id="PIRSF037663">
    <property type="entry name" value="Acetyltransf_GNAT_prd"/>
    <property type="match status" value="1"/>
</dbReference>
<dbReference type="EMBL" id="WINI01000004">
    <property type="protein sequence ID" value="MQR00902.1"/>
    <property type="molecule type" value="Genomic_DNA"/>
</dbReference>
<evidence type="ECO:0000313" key="4">
    <source>
        <dbReference type="EMBL" id="MQR00902.1"/>
    </source>
</evidence>
<proteinExistence type="predicted"/>
<protein>
    <submittedName>
        <fullName evidence="4">GNAT family acetyltransferase</fullName>
        <ecNumber evidence="4">2.3.1.-</ecNumber>
    </submittedName>
</protein>
<evidence type="ECO:0000313" key="5">
    <source>
        <dbReference type="Proteomes" id="UP000451565"/>
    </source>
</evidence>
<dbReference type="NCBIfam" id="NF002959">
    <property type="entry name" value="PRK03624.1"/>
    <property type="match status" value="1"/>
</dbReference>
<feature type="domain" description="N-acetyltransferase" evidence="3">
    <location>
        <begin position="1"/>
        <end position="138"/>
    </location>
</feature>
<dbReference type="SUPFAM" id="SSF55729">
    <property type="entry name" value="Acyl-CoA N-acyltransferases (Nat)"/>
    <property type="match status" value="1"/>
</dbReference>
<name>A0A843YUH8_9BURK</name>
<dbReference type="InterPro" id="IPR000182">
    <property type="entry name" value="GNAT_dom"/>
</dbReference>
<keyword evidence="2 4" id="KW-0012">Acyltransferase</keyword>
<organism evidence="4 5">
    <name type="scientific">Glaciimonas soli</name>
    <dbReference type="NCBI Taxonomy" id="2590999"/>
    <lineage>
        <taxon>Bacteria</taxon>
        <taxon>Pseudomonadati</taxon>
        <taxon>Pseudomonadota</taxon>
        <taxon>Betaproteobacteria</taxon>
        <taxon>Burkholderiales</taxon>
        <taxon>Oxalobacteraceae</taxon>
        <taxon>Glaciimonas</taxon>
    </lineage>
</organism>
<dbReference type="InterPro" id="IPR050832">
    <property type="entry name" value="Bact_Acetyltransf"/>
</dbReference>
<evidence type="ECO:0000256" key="1">
    <source>
        <dbReference type="ARBA" id="ARBA00022679"/>
    </source>
</evidence>
<dbReference type="GO" id="GO:0016747">
    <property type="term" value="F:acyltransferase activity, transferring groups other than amino-acyl groups"/>
    <property type="evidence" value="ECO:0007669"/>
    <property type="project" value="InterPro"/>
</dbReference>
<dbReference type="CDD" id="cd04301">
    <property type="entry name" value="NAT_SF"/>
    <property type="match status" value="1"/>
</dbReference>
<keyword evidence="1 4" id="KW-0808">Transferase</keyword>
<dbReference type="InterPro" id="IPR017255">
    <property type="entry name" value="AcTrfase_GNAT_prd"/>
</dbReference>
<gene>
    <name evidence="4" type="ORF">GEV47_09415</name>
</gene>
<dbReference type="Pfam" id="PF00583">
    <property type="entry name" value="Acetyltransf_1"/>
    <property type="match status" value="1"/>
</dbReference>
<sequence>MHIRPFKETDTELVSALWQEVFPDEPAHNAPALVIKQKITHQPELFFVSEEAGKITGTILSGYDGHRGWFYAVTVSPQHRRQGLGTKLIRHAEQALTALGCTKINLQVRSTNAAVVAFYKELGYEVEERISMGKRFSQ</sequence>
<dbReference type="EC" id="2.3.1.-" evidence="4"/>
<dbReference type="AlphaFoldDB" id="A0A843YUH8"/>